<dbReference type="PANTHER" id="PTHR24012">
    <property type="entry name" value="RNA BINDING PROTEIN"/>
    <property type="match status" value="1"/>
</dbReference>
<feature type="domain" description="RRM" evidence="5">
    <location>
        <begin position="108"/>
        <end position="186"/>
    </location>
</feature>
<dbReference type="SMART" id="SM00361">
    <property type="entry name" value="RRM_1"/>
    <property type="match status" value="3"/>
</dbReference>
<sequence>MAKKRCSARPIDDIDEKKTSLYVGNLDRRCTEQFVKDIFSKCGKVVRCKMINASSQTDPYCFVEFETRTDAEKALFAMNSRTVYDKNIKVNWATNNTGSMRKDTSNHYHIFVGDLDPEIENDGLYKAFSAFGVVSDCRVVKDTASGKSKGYGFVSFVKKEDAEKAMREMKGQQLRGRNIRTNWAARKATVPVTKQLSLDEISRQASPYNSTVYVGNLPPGCTDDTLRQNFSHFGQIYDIKIFPEKFYGFIKFYTHEQALDAIYKSQRTVLGDNLLKCSWGKEQTDVNNAQSAMQQWQQYYQQYYQQVYSQQPMQQQSPAQGGYVQYPAAAAAAAAAQYVYYPQQTYGTQPMQVVQAAMPGYPAQMSPASSAGQQPPNQNQQMMGMIGPHHQGAPSPANPTSYVMQQAAGYPTQ</sequence>
<name>A0A2B4S6N6_STYPI</name>
<keyword evidence="1" id="KW-0677">Repeat</keyword>
<dbReference type="InterPro" id="IPR000504">
    <property type="entry name" value="RRM_dom"/>
</dbReference>
<dbReference type="SMART" id="SM00360">
    <property type="entry name" value="RRM"/>
    <property type="match status" value="3"/>
</dbReference>
<feature type="domain" description="RRM" evidence="5">
    <location>
        <begin position="210"/>
        <end position="282"/>
    </location>
</feature>
<dbReference type="AlphaFoldDB" id="A0A2B4S6N6"/>
<dbReference type="InterPro" id="IPR003954">
    <property type="entry name" value="RRM_euk-type"/>
</dbReference>
<protein>
    <submittedName>
        <fullName evidence="6">Nucleolysin TIAR</fullName>
    </submittedName>
</protein>
<dbReference type="CDD" id="cd12353">
    <property type="entry name" value="RRM2_TIA1_like"/>
    <property type="match status" value="1"/>
</dbReference>
<evidence type="ECO:0000256" key="2">
    <source>
        <dbReference type="ARBA" id="ARBA00022884"/>
    </source>
</evidence>
<evidence type="ECO:0000256" key="4">
    <source>
        <dbReference type="SAM" id="MobiDB-lite"/>
    </source>
</evidence>
<feature type="domain" description="RRM" evidence="5">
    <location>
        <begin position="19"/>
        <end position="95"/>
    </location>
</feature>
<dbReference type="PROSITE" id="PS50102">
    <property type="entry name" value="RRM"/>
    <property type="match status" value="3"/>
</dbReference>
<organism evidence="6 7">
    <name type="scientific">Stylophora pistillata</name>
    <name type="common">Smooth cauliflower coral</name>
    <dbReference type="NCBI Taxonomy" id="50429"/>
    <lineage>
        <taxon>Eukaryota</taxon>
        <taxon>Metazoa</taxon>
        <taxon>Cnidaria</taxon>
        <taxon>Anthozoa</taxon>
        <taxon>Hexacorallia</taxon>
        <taxon>Scleractinia</taxon>
        <taxon>Astrocoeniina</taxon>
        <taxon>Pocilloporidae</taxon>
        <taxon>Stylophora</taxon>
    </lineage>
</organism>
<dbReference type="SUPFAM" id="SSF54928">
    <property type="entry name" value="RNA-binding domain, RBD"/>
    <property type="match status" value="3"/>
</dbReference>
<dbReference type="InterPro" id="IPR012677">
    <property type="entry name" value="Nucleotide-bd_a/b_plait_sf"/>
</dbReference>
<accession>A0A2B4S6N6</accession>
<proteinExistence type="predicted"/>
<reference evidence="7" key="1">
    <citation type="journal article" date="2017" name="bioRxiv">
        <title>Comparative analysis of the genomes of Stylophora pistillata and Acropora digitifera provides evidence for extensive differences between species of corals.</title>
        <authorList>
            <person name="Voolstra C.R."/>
            <person name="Li Y."/>
            <person name="Liew Y.J."/>
            <person name="Baumgarten S."/>
            <person name="Zoccola D."/>
            <person name="Flot J.-F."/>
            <person name="Tambutte S."/>
            <person name="Allemand D."/>
            <person name="Aranda M."/>
        </authorList>
    </citation>
    <scope>NUCLEOTIDE SEQUENCE [LARGE SCALE GENOMIC DNA]</scope>
</reference>
<keyword evidence="2 3" id="KW-0694">RNA-binding</keyword>
<keyword evidence="7" id="KW-1185">Reference proteome</keyword>
<dbReference type="Pfam" id="PF00076">
    <property type="entry name" value="RRM_1"/>
    <property type="match status" value="3"/>
</dbReference>
<dbReference type="InterPro" id="IPR035979">
    <property type="entry name" value="RBD_domain_sf"/>
</dbReference>
<evidence type="ECO:0000259" key="5">
    <source>
        <dbReference type="PROSITE" id="PS50102"/>
    </source>
</evidence>
<dbReference type="EMBL" id="LSMT01000183">
    <property type="protein sequence ID" value="PFX24218.1"/>
    <property type="molecule type" value="Genomic_DNA"/>
</dbReference>
<evidence type="ECO:0000256" key="3">
    <source>
        <dbReference type="PROSITE-ProRule" id="PRU00176"/>
    </source>
</evidence>
<evidence type="ECO:0000313" key="7">
    <source>
        <dbReference type="Proteomes" id="UP000225706"/>
    </source>
</evidence>
<dbReference type="Gene3D" id="3.30.70.330">
    <property type="match status" value="3"/>
</dbReference>
<feature type="compositionally biased region" description="Low complexity" evidence="4">
    <location>
        <begin position="372"/>
        <end position="388"/>
    </location>
</feature>
<evidence type="ECO:0000313" key="6">
    <source>
        <dbReference type="EMBL" id="PFX24218.1"/>
    </source>
</evidence>
<feature type="region of interest" description="Disordered" evidence="4">
    <location>
        <begin position="363"/>
        <end position="401"/>
    </location>
</feature>
<dbReference type="Proteomes" id="UP000225706">
    <property type="component" value="Unassembled WGS sequence"/>
</dbReference>
<dbReference type="STRING" id="50429.A0A2B4S6N6"/>
<comment type="caution">
    <text evidence="6">The sequence shown here is derived from an EMBL/GenBank/DDBJ whole genome shotgun (WGS) entry which is preliminary data.</text>
</comment>
<dbReference type="OrthoDB" id="439808at2759"/>
<dbReference type="GO" id="GO:0003723">
    <property type="term" value="F:RNA binding"/>
    <property type="evidence" value="ECO:0007669"/>
    <property type="project" value="UniProtKB-UniRule"/>
</dbReference>
<gene>
    <name evidence="6" type="primary">TIAL1</name>
    <name evidence="6" type="ORF">AWC38_SpisGene11226</name>
</gene>
<evidence type="ECO:0000256" key="1">
    <source>
        <dbReference type="ARBA" id="ARBA00022737"/>
    </source>
</evidence>